<feature type="transmembrane region" description="Helical" evidence="6">
    <location>
        <begin position="84"/>
        <end position="106"/>
    </location>
</feature>
<sequence>MATLRLNGSGCGGDKPAGDGSWRLRDVSLRAVLARQDWGSVLSSVVAVVALGVTTLVQGEARPRPYYIYDATIAFPNNDSTVPYWAACLAGALACAVSVAAGELWLAARLHAGLTDALAATLHFIVDAISAFMVTGLATTVIKMEVGRLRPDFLDRCQPAVPAAVNITYAQSVAASPACTAPLSGDLTDGHYSFPSGHTSTVFVFGLWAVGYCTWLLYVRLPQPSPAAIAARPVGERLLHDAATAGGFLWLLALLAYAWGVGVTRIIDYKHHPSDVAAGAFLGTMLGLLFVARAIFRLGRVSEGAAAAAAAAAAGSSSPASDVGGDHAASLLHAGRVAHHSTDPRAIV</sequence>
<evidence type="ECO:0000256" key="6">
    <source>
        <dbReference type="SAM" id="Phobius"/>
    </source>
</evidence>
<dbReference type="GO" id="GO:0016020">
    <property type="term" value="C:membrane"/>
    <property type="evidence" value="ECO:0007669"/>
    <property type="project" value="UniProtKB-SubCell"/>
</dbReference>
<dbReference type="AlphaFoldDB" id="A0A2P6VLN6"/>
<comment type="subcellular location">
    <subcellularLocation>
        <location evidence="1">Membrane</location>
        <topology evidence="1">Multi-pass membrane protein</topology>
    </subcellularLocation>
</comment>
<feature type="transmembrane region" description="Helical" evidence="6">
    <location>
        <begin position="242"/>
        <end position="264"/>
    </location>
</feature>
<dbReference type="Gene3D" id="1.20.144.10">
    <property type="entry name" value="Phosphatidic acid phosphatase type 2/haloperoxidase"/>
    <property type="match status" value="1"/>
</dbReference>
<keyword evidence="9" id="KW-1185">Reference proteome</keyword>
<evidence type="ECO:0000256" key="2">
    <source>
        <dbReference type="ARBA" id="ARBA00008816"/>
    </source>
</evidence>
<organism evidence="8 9">
    <name type="scientific">Micractinium conductrix</name>
    <dbReference type="NCBI Taxonomy" id="554055"/>
    <lineage>
        <taxon>Eukaryota</taxon>
        <taxon>Viridiplantae</taxon>
        <taxon>Chlorophyta</taxon>
        <taxon>core chlorophytes</taxon>
        <taxon>Trebouxiophyceae</taxon>
        <taxon>Chlorellales</taxon>
        <taxon>Chlorellaceae</taxon>
        <taxon>Chlorella clade</taxon>
        <taxon>Micractinium</taxon>
    </lineage>
</organism>
<evidence type="ECO:0000256" key="1">
    <source>
        <dbReference type="ARBA" id="ARBA00004141"/>
    </source>
</evidence>
<gene>
    <name evidence="8" type="ORF">C2E20_1746</name>
</gene>
<dbReference type="STRING" id="554055.A0A2P6VLN6"/>
<dbReference type="InterPro" id="IPR043216">
    <property type="entry name" value="PAP-like"/>
</dbReference>
<protein>
    <submittedName>
        <fullName evidence="8">Phosphatidic acid phosphatase type 2B</fullName>
    </submittedName>
</protein>
<dbReference type="GO" id="GO:0008195">
    <property type="term" value="F:phosphatidate phosphatase activity"/>
    <property type="evidence" value="ECO:0007669"/>
    <property type="project" value="TreeGrafter"/>
</dbReference>
<evidence type="ECO:0000313" key="8">
    <source>
        <dbReference type="EMBL" id="PSC74998.1"/>
    </source>
</evidence>
<dbReference type="PANTHER" id="PTHR10165">
    <property type="entry name" value="LIPID PHOSPHATE PHOSPHATASE"/>
    <property type="match status" value="1"/>
</dbReference>
<proteinExistence type="inferred from homology"/>
<feature type="transmembrane region" description="Helical" evidence="6">
    <location>
        <begin position="202"/>
        <end position="221"/>
    </location>
</feature>
<dbReference type="SMART" id="SM00014">
    <property type="entry name" value="acidPPc"/>
    <property type="match status" value="1"/>
</dbReference>
<dbReference type="GO" id="GO:0046839">
    <property type="term" value="P:phospholipid dephosphorylation"/>
    <property type="evidence" value="ECO:0007669"/>
    <property type="project" value="TreeGrafter"/>
</dbReference>
<keyword evidence="4 6" id="KW-1133">Transmembrane helix</keyword>
<feature type="transmembrane region" description="Helical" evidence="6">
    <location>
        <begin position="276"/>
        <end position="296"/>
    </location>
</feature>
<feature type="domain" description="Phosphatidic acid phosphatase type 2/haloperoxidase" evidence="7">
    <location>
        <begin position="125"/>
        <end position="291"/>
    </location>
</feature>
<keyword evidence="3 6" id="KW-0812">Transmembrane</keyword>
<reference evidence="8 9" key="1">
    <citation type="journal article" date="2018" name="Plant J.">
        <title>Genome sequences of Chlorella sorokiniana UTEX 1602 and Micractinium conductrix SAG 241.80: implications to maltose excretion by a green alga.</title>
        <authorList>
            <person name="Arriola M.B."/>
            <person name="Velmurugan N."/>
            <person name="Zhang Y."/>
            <person name="Plunkett M.H."/>
            <person name="Hondzo H."/>
            <person name="Barney B.M."/>
        </authorList>
    </citation>
    <scope>NUCLEOTIDE SEQUENCE [LARGE SCALE GENOMIC DNA]</scope>
    <source>
        <strain evidence="8 9">SAG 241.80</strain>
    </source>
</reference>
<dbReference type="EMBL" id="LHPF02000003">
    <property type="protein sequence ID" value="PSC74998.1"/>
    <property type="molecule type" value="Genomic_DNA"/>
</dbReference>
<comment type="similarity">
    <text evidence="2">Belongs to the PA-phosphatase related phosphoesterase family.</text>
</comment>
<comment type="caution">
    <text evidence="8">The sequence shown here is derived from an EMBL/GenBank/DDBJ whole genome shotgun (WGS) entry which is preliminary data.</text>
</comment>
<evidence type="ECO:0000256" key="4">
    <source>
        <dbReference type="ARBA" id="ARBA00022989"/>
    </source>
</evidence>
<dbReference type="InterPro" id="IPR000326">
    <property type="entry name" value="PAP2/HPO"/>
</dbReference>
<accession>A0A2P6VLN6</accession>
<name>A0A2P6VLN6_9CHLO</name>
<dbReference type="GO" id="GO:0006644">
    <property type="term" value="P:phospholipid metabolic process"/>
    <property type="evidence" value="ECO:0007669"/>
    <property type="project" value="InterPro"/>
</dbReference>
<dbReference type="Pfam" id="PF01569">
    <property type="entry name" value="PAP2"/>
    <property type="match status" value="1"/>
</dbReference>
<dbReference type="OrthoDB" id="10030083at2759"/>
<dbReference type="InterPro" id="IPR036938">
    <property type="entry name" value="PAP2/HPO_sf"/>
</dbReference>
<evidence type="ECO:0000313" key="9">
    <source>
        <dbReference type="Proteomes" id="UP000239649"/>
    </source>
</evidence>
<evidence type="ECO:0000256" key="3">
    <source>
        <dbReference type="ARBA" id="ARBA00022692"/>
    </source>
</evidence>
<feature type="transmembrane region" description="Helical" evidence="6">
    <location>
        <begin position="38"/>
        <end position="57"/>
    </location>
</feature>
<dbReference type="SUPFAM" id="SSF48317">
    <property type="entry name" value="Acid phosphatase/Vanadium-dependent haloperoxidase"/>
    <property type="match status" value="1"/>
</dbReference>
<dbReference type="Proteomes" id="UP000239649">
    <property type="component" value="Unassembled WGS sequence"/>
</dbReference>
<keyword evidence="5 6" id="KW-0472">Membrane</keyword>
<evidence type="ECO:0000259" key="7">
    <source>
        <dbReference type="SMART" id="SM00014"/>
    </source>
</evidence>
<feature type="transmembrane region" description="Helical" evidence="6">
    <location>
        <begin position="118"/>
        <end position="142"/>
    </location>
</feature>
<evidence type="ECO:0000256" key="5">
    <source>
        <dbReference type="ARBA" id="ARBA00023136"/>
    </source>
</evidence>
<dbReference type="PANTHER" id="PTHR10165:SF35">
    <property type="entry name" value="RE23632P"/>
    <property type="match status" value="1"/>
</dbReference>